<evidence type="ECO:0000256" key="4">
    <source>
        <dbReference type="ARBA" id="ARBA00022833"/>
    </source>
</evidence>
<evidence type="ECO:0000256" key="6">
    <source>
        <dbReference type="RuleBase" id="RU368091"/>
    </source>
</evidence>
<protein>
    <recommendedName>
        <fullName evidence="6">Oligopeptidase F</fullName>
        <ecNumber evidence="6">3.4.24.-</ecNumber>
    </recommendedName>
</protein>
<dbReference type="InterPro" id="IPR001567">
    <property type="entry name" value="Pept_M3A_M3B_dom"/>
</dbReference>
<dbReference type="CDD" id="cd09608">
    <property type="entry name" value="M3B_PepF"/>
    <property type="match status" value="1"/>
</dbReference>
<comment type="function">
    <text evidence="6">Has oligopeptidase activity and degrades a variety of small bioactive peptides.</text>
</comment>
<proteinExistence type="inferred from homology"/>
<dbReference type="AlphaFoldDB" id="A0A2M8QCV9"/>
<evidence type="ECO:0000256" key="5">
    <source>
        <dbReference type="ARBA" id="ARBA00023049"/>
    </source>
</evidence>
<dbReference type="SUPFAM" id="SSF55486">
    <property type="entry name" value="Metalloproteases ('zincins'), catalytic domain"/>
    <property type="match status" value="1"/>
</dbReference>
<dbReference type="Gene3D" id="1.20.140.70">
    <property type="entry name" value="Oligopeptidase f, N-terminal domain"/>
    <property type="match status" value="1"/>
</dbReference>
<comment type="caution">
    <text evidence="9">The sequence shown here is derived from an EMBL/GenBank/DDBJ whole genome shotgun (WGS) entry which is preliminary data.</text>
</comment>
<organism evidence="9 10">
    <name type="scientific">Candidatus Thermofonsia Clade 3 bacterium</name>
    <dbReference type="NCBI Taxonomy" id="2364212"/>
    <lineage>
        <taxon>Bacteria</taxon>
        <taxon>Bacillati</taxon>
        <taxon>Chloroflexota</taxon>
        <taxon>Candidatus Thermofontia</taxon>
        <taxon>Candidatus Thermofonsia Clade 3</taxon>
    </lineage>
</organism>
<evidence type="ECO:0000259" key="8">
    <source>
        <dbReference type="Pfam" id="PF08439"/>
    </source>
</evidence>
<keyword evidence="2 6" id="KW-0479">Metal-binding</keyword>
<comment type="cofactor">
    <cofactor evidence="6">
        <name>Zn(2+)</name>
        <dbReference type="ChEBI" id="CHEBI:29105"/>
    </cofactor>
    <text evidence="6">Binds 1 zinc ion.</text>
</comment>
<name>A0A2M8QCV9_9CHLR</name>
<dbReference type="GO" id="GO:0004222">
    <property type="term" value="F:metalloendopeptidase activity"/>
    <property type="evidence" value="ECO:0007669"/>
    <property type="project" value="UniProtKB-UniRule"/>
</dbReference>
<dbReference type="InterPro" id="IPR004438">
    <property type="entry name" value="Peptidase_M3B"/>
</dbReference>
<gene>
    <name evidence="9" type="primary">pepF</name>
    <name evidence="9" type="ORF">CUN48_07910</name>
</gene>
<dbReference type="Pfam" id="PF01432">
    <property type="entry name" value="Peptidase_M3"/>
    <property type="match status" value="1"/>
</dbReference>
<feature type="domain" description="Oligopeptidase F N-terminal" evidence="8">
    <location>
        <begin position="115"/>
        <end position="184"/>
    </location>
</feature>
<reference evidence="9 10" key="1">
    <citation type="submission" date="2017-11" db="EMBL/GenBank/DDBJ databases">
        <title>Evolution of Phototrophy in the Chloroflexi Phylum Driven by Horizontal Gene Transfer.</title>
        <authorList>
            <person name="Ward L.M."/>
            <person name="Hemp J."/>
            <person name="Shih P.M."/>
            <person name="Mcglynn S.E."/>
            <person name="Fischer W."/>
        </authorList>
    </citation>
    <scope>NUCLEOTIDE SEQUENCE [LARGE SCALE GENOMIC DNA]</scope>
    <source>
        <strain evidence="9">JP3_7</strain>
    </source>
</reference>
<keyword evidence="4 6" id="KW-0862">Zinc</keyword>
<feature type="domain" description="Peptidase M3A/M3B catalytic" evidence="7">
    <location>
        <begin position="205"/>
        <end position="585"/>
    </location>
</feature>
<evidence type="ECO:0000256" key="1">
    <source>
        <dbReference type="ARBA" id="ARBA00022670"/>
    </source>
</evidence>
<dbReference type="InterPro" id="IPR013647">
    <property type="entry name" value="OligopepF_N_dom"/>
</dbReference>
<dbReference type="EC" id="3.4.24.-" evidence="6"/>
<evidence type="ECO:0000313" key="9">
    <source>
        <dbReference type="EMBL" id="PJF47598.1"/>
    </source>
</evidence>
<dbReference type="GO" id="GO:0006508">
    <property type="term" value="P:proteolysis"/>
    <property type="evidence" value="ECO:0007669"/>
    <property type="project" value="UniProtKB-KW"/>
</dbReference>
<dbReference type="InterPro" id="IPR042088">
    <property type="entry name" value="OligoPept_F_C"/>
</dbReference>
<evidence type="ECO:0000256" key="3">
    <source>
        <dbReference type="ARBA" id="ARBA00022801"/>
    </source>
</evidence>
<dbReference type="Gene3D" id="1.10.287.830">
    <property type="entry name" value="putative peptidase helix hairpin domain like"/>
    <property type="match status" value="1"/>
</dbReference>
<dbReference type="GO" id="GO:0046872">
    <property type="term" value="F:metal ion binding"/>
    <property type="evidence" value="ECO:0007669"/>
    <property type="project" value="UniProtKB-UniRule"/>
</dbReference>
<evidence type="ECO:0000256" key="2">
    <source>
        <dbReference type="ARBA" id="ARBA00022723"/>
    </source>
</evidence>
<accession>A0A2M8QCV9</accession>
<keyword evidence="1 6" id="KW-0645">Protease</keyword>
<dbReference type="NCBIfam" id="TIGR00181">
    <property type="entry name" value="pepF"/>
    <property type="match status" value="1"/>
</dbReference>
<keyword evidence="5 6" id="KW-0482">Metalloprotease</keyword>
<evidence type="ECO:0000259" key="7">
    <source>
        <dbReference type="Pfam" id="PF01432"/>
    </source>
</evidence>
<dbReference type="Pfam" id="PF08439">
    <property type="entry name" value="Peptidase_M3_N"/>
    <property type="match status" value="1"/>
</dbReference>
<evidence type="ECO:0000313" key="10">
    <source>
        <dbReference type="Proteomes" id="UP000230790"/>
    </source>
</evidence>
<dbReference type="Proteomes" id="UP000230790">
    <property type="component" value="Unassembled WGS sequence"/>
</dbReference>
<dbReference type="EMBL" id="PGTN01000042">
    <property type="protein sequence ID" value="PJF47598.1"/>
    <property type="molecule type" value="Genomic_DNA"/>
</dbReference>
<comment type="similarity">
    <text evidence="6">Belongs to the peptidase M3B family.</text>
</comment>
<sequence length="600" mass="67756">MTKVLPRREEVPVEHTWDLESMYPTPEAWEEAYRQLESELPSLASFRGRLTESAHTLHAYLSLIDRLAPEMHKIYNYADRRFDVDTTNQTNAARVSRAQNLAARFSAATAFAQPEILTLEPETIRRFMAAEPKLRLYEHFFDNLMRMKPHVRSAEVEEVMAQAGEALATPANVYTVLANADLKFADARTAKKKRVQVAQGNIDELLSSPDRTLRKSAWESYADGFLGMKHTFAEVMAGKVKATVLRARVHRYPDALTAALAPSNIPTEVYHNVIDACNRHIGIWHRYWDIRRRALGLDKMEVCDIFAPLAKPPRVTYKQAVRWIVGGLRPLGMKYVNAVKRGLTTDRWVDIYPNQGKRDGAYSAGTYGTKPFIFMSYSEQGLGSLSTLAHEIGHSMHTLLTCQAQPFVYAEYSMFAAEVASNFSQALVRAHLLELGRGRDFEIAVIQEAMDNFHRYLFLMPINAQFEHWMHTTVERGGALTADAMSAKLVELFRNGYGDAVRLDEPRVGVTWMQFSHFFADYYVWQYASGIGAANALADKVLKKAPGAVNRYLDFLKAGGSMYPLDALKMAGVDMTQPEPMDCAFKVLEGFVDRLEKLVA</sequence>
<dbReference type="Gene3D" id="1.10.1370.20">
    <property type="entry name" value="Oligoendopeptidase f, C-terminal domain"/>
    <property type="match status" value="1"/>
</dbReference>
<keyword evidence="3 6" id="KW-0378">Hydrolase</keyword>